<dbReference type="GO" id="GO:0042026">
    <property type="term" value="P:protein refolding"/>
    <property type="evidence" value="ECO:0007669"/>
    <property type="project" value="UniProtKB-ARBA"/>
</dbReference>
<dbReference type="PROSITE" id="PS50059">
    <property type="entry name" value="FKBP_PPIASE"/>
    <property type="match status" value="1"/>
</dbReference>
<evidence type="ECO:0000256" key="7">
    <source>
        <dbReference type="ARBA" id="ARBA00023235"/>
    </source>
</evidence>
<dbReference type="RefSeq" id="WP_230754491.1">
    <property type="nucleotide sequence ID" value="NZ_JAINWA010000001.1"/>
</dbReference>
<evidence type="ECO:0000256" key="4">
    <source>
        <dbReference type="ARBA" id="ARBA00022490"/>
    </source>
</evidence>
<comment type="function">
    <text evidence="8">Also involved in hydrogenase metallocenter assembly, probably by participating in the nickel insertion step. This function in hydrogenase biosynthesis requires chaperone activity and the presence of the metal-binding domain, but not PPIase activity.</text>
</comment>
<evidence type="ECO:0000256" key="1">
    <source>
        <dbReference type="ARBA" id="ARBA00000971"/>
    </source>
</evidence>
<keyword evidence="5 9" id="KW-0697">Rotamase</keyword>
<gene>
    <name evidence="12" type="ORF">K7J14_06415</name>
</gene>
<dbReference type="GO" id="GO:0003755">
    <property type="term" value="F:peptidyl-prolyl cis-trans isomerase activity"/>
    <property type="evidence" value="ECO:0007669"/>
    <property type="project" value="UniProtKB-UniRule"/>
</dbReference>
<evidence type="ECO:0000256" key="8">
    <source>
        <dbReference type="ARBA" id="ARBA00037071"/>
    </source>
</evidence>
<evidence type="ECO:0000313" key="13">
    <source>
        <dbReference type="Proteomes" id="UP001198163"/>
    </source>
</evidence>
<dbReference type="AlphaFoldDB" id="A0AAE3EID1"/>
<sequence length="183" mass="19038">MTISKDSVVSIEYTLTDAENEVLDSSEGMGPLEYLHGHNNLIPGLERQLEGKKAGDSLKATVAPADAYGERADDLVVQVERSQFPDDVEITEGMQFEAGGPDGSRIVTVTAIDGDKITVDANHPLAGETLHFDVKVLSVREATDDEKANGLDQGCGCGCGDDCGDDCGEEGCGCGSGGCGCGH</sequence>
<evidence type="ECO:0000256" key="2">
    <source>
        <dbReference type="ARBA" id="ARBA00004496"/>
    </source>
</evidence>
<dbReference type="EC" id="5.2.1.8" evidence="10"/>
<dbReference type="GO" id="GO:0005737">
    <property type="term" value="C:cytoplasm"/>
    <property type="evidence" value="ECO:0007669"/>
    <property type="project" value="UniProtKB-SubCell"/>
</dbReference>
<comment type="caution">
    <text evidence="12">The sequence shown here is derived from an EMBL/GenBank/DDBJ whole genome shotgun (WGS) entry which is preliminary data.</text>
</comment>
<dbReference type="InterPro" id="IPR046357">
    <property type="entry name" value="PPIase_dom_sf"/>
</dbReference>
<reference evidence="12" key="1">
    <citation type="submission" date="2021-08" db="EMBL/GenBank/DDBJ databases">
        <title>Comparative analyses of Brucepasteria parasyntrophica and Teretinema zuelzerae.</title>
        <authorList>
            <person name="Song Y."/>
            <person name="Brune A."/>
        </authorList>
    </citation>
    <scope>NUCLEOTIDE SEQUENCE</scope>
    <source>
        <strain evidence="12">DSM 1903</strain>
    </source>
</reference>
<keyword evidence="4" id="KW-0963">Cytoplasm</keyword>
<feature type="domain" description="PPIase FKBP-type" evidence="11">
    <location>
        <begin position="6"/>
        <end position="90"/>
    </location>
</feature>
<dbReference type="EMBL" id="JAINWA010000001">
    <property type="protein sequence ID" value="MCD1654336.1"/>
    <property type="molecule type" value="Genomic_DNA"/>
</dbReference>
<dbReference type="Proteomes" id="UP001198163">
    <property type="component" value="Unassembled WGS sequence"/>
</dbReference>
<proteinExistence type="inferred from homology"/>
<dbReference type="Gene3D" id="3.10.50.40">
    <property type="match status" value="1"/>
</dbReference>
<comment type="subcellular location">
    <subcellularLocation>
        <location evidence="2">Cytoplasm</location>
    </subcellularLocation>
</comment>
<evidence type="ECO:0000256" key="9">
    <source>
        <dbReference type="PROSITE-ProRule" id="PRU00277"/>
    </source>
</evidence>
<keyword evidence="13" id="KW-1185">Reference proteome</keyword>
<evidence type="ECO:0000256" key="6">
    <source>
        <dbReference type="ARBA" id="ARBA00023186"/>
    </source>
</evidence>
<evidence type="ECO:0000313" key="12">
    <source>
        <dbReference type="EMBL" id="MCD1654336.1"/>
    </source>
</evidence>
<evidence type="ECO:0000259" key="11">
    <source>
        <dbReference type="PROSITE" id="PS50059"/>
    </source>
</evidence>
<evidence type="ECO:0000256" key="10">
    <source>
        <dbReference type="RuleBase" id="RU003915"/>
    </source>
</evidence>
<keyword evidence="6" id="KW-0143">Chaperone</keyword>
<protein>
    <recommendedName>
        <fullName evidence="10">Peptidyl-prolyl cis-trans isomerase</fullName>
        <ecNumber evidence="10">5.2.1.8</ecNumber>
    </recommendedName>
</protein>
<organism evidence="12 13">
    <name type="scientific">Teretinema zuelzerae</name>
    <dbReference type="NCBI Taxonomy" id="156"/>
    <lineage>
        <taxon>Bacteria</taxon>
        <taxon>Pseudomonadati</taxon>
        <taxon>Spirochaetota</taxon>
        <taxon>Spirochaetia</taxon>
        <taxon>Spirochaetales</taxon>
        <taxon>Treponemataceae</taxon>
        <taxon>Teretinema</taxon>
    </lineage>
</organism>
<dbReference type="InterPro" id="IPR001179">
    <property type="entry name" value="PPIase_FKBP_dom"/>
</dbReference>
<dbReference type="Pfam" id="PF00254">
    <property type="entry name" value="FKBP_C"/>
    <property type="match status" value="1"/>
</dbReference>
<dbReference type="SUPFAM" id="SSF54534">
    <property type="entry name" value="FKBP-like"/>
    <property type="match status" value="1"/>
</dbReference>
<evidence type="ECO:0000256" key="3">
    <source>
        <dbReference type="ARBA" id="ARBA00006577"/>
    </source>
</evidence>
<comment type="similarity">
    <text evidence="3 10">Belongs to the FKBP-type PPIase family.</text>
</comment>
<name>A0AAE3EID1_9SPIR</name>
<accession>A0AAE3EID1</accession>
<comment type="catalytic activity">
    <reaction evidence="1 9 10">
        <text>[protein]-peptidylproline (omega=180) = [protein]-peptidylproline (omega=0)</text>
        <dbReference type="Rhea" id="RHEA:16237"/>
        <dbReference type="Rhea" id="RHEA-COMP:10747"/>
        <dbReference type="Rhea" id="RHEA-COMP:10748"/>
        <dbReference type="ChEBI" id="CHEBI:83833"/>
        <dbReference type="ChEBI" id="CHEBI:83834"/>
        <dbReference type="EC" id="5.2.1.8"/>
    </reaction>
</comment>
<keyword evidence="7 9" id="KW-0413">Isomerase</keyword>
<dbReference type="PANTHER" id="PTHR47861">
    <property type="entry name" value="FKBP-TYPE PEPTIDYL-PROLYL CIS-TRANS ISOMERASE SLYD"/>
    <property type="match status" value="1"/>
</dbReference>
<evidence type="ECO:0000256" key="5">
    <source>
        <dbReference type="ARBA" id="ARBA00023110"/>
    </source>
</evidence>
<dbReference type="PANTHER" id="PTHR47861:SF3">
    <property type="entry name" value="FKBP-TYPE PEPTIDYL-PROLYL CIS-TRANS ISOMERASE SLYD"/>
    <property type="match status" value="1"/>
</dbReference>